<dbReference type="EMBL" id="JAWDJW010002127">
    <property type="protein sequence ID" value="KAK3078183.1"/>
    <property type="molecule type" value="Genomic_DNA"/>
</dbReference>
<dbReference type="Proteomes" id="UP001186974">
    <property type="component" value="Unassembled WGS sequence"/>
</dbReference>
<proteinExistence type="predicted"/>
<sequence>MFGWLYRCAPGLSLIIIVFFIIDAFSAPAPALVDCSFSNSFLTFPAPNVLLRRCVAGMTLSQIFLVSYTLICHLVLVMFGMRLSWSLYHVTTNIKRVRKARIMGIDTMHPKAQHLDLERYGREDTGTKAQEIVHAIIIPNYMEDVGTLKTTLAVLASHPRACQYEIYLAMEAREPGAREKATEVEGAMGNFFRGVHATFHPAGIAGEIAGKSSNVAFAARSIFQLYHSHPERDNVIMTVVD</sequence>
<protein>
    <submittedName>
        <fullName evidence="1">Uncharacterized protein</fullName>
    </submittedName>
</protein>
<name>A0ACC3DNT8_9PEZI</name>
<keyword evidence="2" id="KW-1185">Reference proteome</keyword>
<comment type="caution">
    <text evidence="1">The sequence shown here is derived from an EMBL/GenBank/DDBJ whole genome shotgun (WGS) entry which is preliminary data.</text>
</comment>
<feature type="non-terminal residue" evidence="1">
    <location>
        <position position="241"/>
    </location>
</feature>
<reference evidence="1" key="1">
    <citation type="submission" date="2024-09" db="EMBL/GenBank/DDBJ databases">
        <title>Black Yeasts Isolated from many extreme environments.</title>
        <authorList>
            <person name="Coleine C."/>
            <person name="Stajich J.E."/>
            <person name="Selbmann L."/>
        </authorList>
    </citation>
    <scope>NUCLEOTIDE SEQUENCE</scope>
    <source>
        <strain evidence="1">CCFEE 5737</strain>
    </source>
</reference>
<gene>
    <name evidence="1" type="ORF">LTS18_008228</name>
</gene>
<organism evidence="1 2">
    <name type="scientific">Coniosporium uncinatum</name>
    <dbReference type="NCBI Taxonomy" id="93489"/>
    <lineage>
        <taxon>Eukaryota</taxon>
        <taxon>Fungi</taxon>
        <taxon>Dikarya</taxon>
        <taxon>Ascomycota</taxon>
        <taxon>Pezizomycotina</taxon>
        <taxon>Dothideomycetes</taxon>
        <taxon>Dothideomycetes incertae sedis</taxon>
        <taxon>Coniosporium</taxon>
    </lineage>
</organism>
<accession>A0ACC3DNT8</accession>
<evidence type="ECO:0000313" key="2">
    <source>
        <dbReference type="Proteomes" id="UP001186974"/>
    </source>
</evidence>
<evidence type="ECO:0000313" key="1">
    <source>
        <dbReference type="EMBL" id="KAK3078183.1"/>
    </source>
</evidence>